<dbReference type="FunFam" id="1.20.920.10:FF:000003">
    <property type="entry name" value="Bromodomain-containing protein 2"/>
    <property type="match status" value="1"/>
</dbReference>
<reference evidence="7" key="1">
    <citation type="submission" date="2015-09" db="EMBL/GenBank/DDBJ databases">
        <title>Scylla olivacea transcriptome.</title>
        <authorList>
            <person name="Ikhwanuddin M."/>
        </authorList>
    </citation>
    <scope>NUCLEOTIDE SEQUENCE</scope>
</reference>
<dbReference type="InterPro" id="IPR043508">
    <property type="entry name" value="Bromo_Brdt_I"/>
</dbReference>
<feature type="compositionally biased region" description="Pro residues" evidence="4">
    <location>
        <begin position="317"/>
        <end position="329"/>
    </location>
</feature>
<feature type="compositionally biased region" description="Basic residues" evidence="4">
    <location>
        <begin position="637"/>
        <end position="662"/>
    </location>
</feature>
<name>A0A0N7ZAK1_SCYOL</name>
<feature type="domain" description="Bromo" evidence="5">
    <location>
        <begin position="427"/>
        <end position="499"/>
    </location>
</feature>
<evidence type="ECO:0000259" key="6">
    <source>
        <dbReference type="PROSITE" id="PS51525"/>
    </source>
</evidence>
<dbReference type="PROSITE" id="PS00633">
    <property type="entry name" value="BROMODOMAIN_1"/>
    <property type="match status" value="2"/>
</dbReference>
<keyword evidence="2 3" id="KW-0103">Bromodomain</keyword>
<evidence type="ECO:0000259" key="5">
    <source>
        <dbReference type="PROSITE" id="PS50014"/>
    </source>
</evidence>
<evidence type="ECO:0008006" key="8">
    <source>
        <dbReference type="Google" id="ProtNLM"/>
    </source>
</evidence>
<dbReference type="Pfam" id="PF17035">
    <property type="entry name" value="BET"/>
    <property type="match status" value="1"/>
</dbReference>
<dbReference type="PROSITE" id="PS50014">
    <property type="entry name" value="BROMODOMAIN_2"/>
    <property type="match status" value="2"/>
</dbReference>
<dbReference type="SUPFAM" id="SSF47370">
    <property type="entry name" value="Bromodomain"/>
    <property type="match status" value="2"/>
</dbReference>
<feature type="compositionally biased region" description="Basic residues" evidence="4">
    <location>
        <begin position="577"/>
        <end position="588"/>
    </location>
</feature>
<feature type="region of interest" description="Disordered" evidence="4">
    <location>
        <begin position="248"/>
        <end position="410"/>
    </location>
</feature>
<feature type="compositionally biased region" description="Low complexity" evidence="4">
    <location>
        <begin position="248"/>
        <end position="292"/>
    </location>
</feature>
<sequence>MDGRSHPAHHGYQHTPTPVNRGDITMEETNGGGMQVDSPPKVGGTVEPPPREEPIIDPINGIVQPPFTPPSHRPGRVTNQLQYIQKQVMKTVWKHQFAWPFHQPVDAMKLNLPDYHKIIKHPMDLGTIKKRLENKYYWSAKECIQDFNTMFTNCYVYNKPGEDVVLMAQTLEKIFLTKVAAMPKDEIEVEDATSKGGKGRKGRTPAVPGTKPPRPPSVPSAPSVTAPSTVPVVTAPPVMNAVTVGGVTSASSPALSNSLSSPPTATTMGSSQLPLPLRVSTPPTTTTVLGSTAQPTVPAPASTNSFPPVSLGGPMQGFPPHPTPAPSHPNPSTTIDGWNQNDTQKGIKRKADAMNPMIGNSNLDAFSPGLGEKMGKISSRRESGRQIKKVNKDLPDSQPQHSTKPKGKVSESFKNCNEILKELFSKKHSGYAWPFYKPVDADLLGLSDYHEIIKHPMDLGTVKTKMDNREYKNGAEFANDVRTIFTNCYKYNPPDHDVVAMARKLQDVFEMRYAKVPEDEPFEIHPATDSEESDSESESETDDSEDERERKLVQLQEQLKQVQEQMKLLVEESLRRGKDKKKKTKKKSKDREKMLSDLPNMPMSAAPLVNQNTPAAAVVAGSVAPSSVPAPGPVPAKPKKNKTSNNKQKRQRSNASKSKKKAAGGSLGMVFDSEDEDNAKPMSYDEKRQLSLDINKLPGDKLGRVVHIIQTREPSLRDSNPDEIEIDFETLKPSTLRELEAYVASCLRKKPKKVITRPEKKAVLSKTKEESMAEKKQELEKRLQDVTGQLGNPATARKTPKKDENRSVDVVGGGTSRLTESSSSSSDSDSSSSSSSSSSSDSSDSEAG</sequence>
<dbReference type="InterPro" id="IPR038336">
    <property type="entry name" value="NET_sf"/>
</dbReference>
<dbReference type="PRINTS" id="PR00503">
    <property type="entry name" value="BROMODOMAIN"/>
</dbReference>
<feature type="compositionally biased region" description="Pro residues" evidence="4">
    <location>
        <begin position="210"/>
        <end position="219"/>
    </location>
</feature>
<feature type="compositionally biased region" description="Basic and acidic residues" evidence="4">
    <location>
        <begin position="519"/>
        <end position="528"/>
    </location>
</feature>
<dbReference type="AlphaFoldDB" id="A0A0N7ZAK1"/>
<dbReference type="GO" id="GO:0000785">
    <property type="term" value="C:chromatin"/>
    <property type="evidence" value="ECO:0007669"/>
    <property type="project" value="TreeGrafter"/>
</dbReference>
<protein>
    <recommendedName>
        <fullName evidence="8">Bromodomain-containing protein 2</fullName>
    </recommendedName>
</protein>
<dbReference type="Gene3D" id="1.20.920.10">
    <property type="entry name" value="Bromodomain-like"/>
    <property type="match status" value="2"/>
</dbReference>
<evidence type="ECO:0000313" key="7">
    <source>
        <dbReference type="EMBL" id="JAI59072.1"/>
    </source>
</evidence>
<dbReference type="CDD" id="cd05498">
    <property type="entry name" value="Bromo_Brdt_II_like"/>
    <property type="match status" value="1"/>
</dbReference>
<feature type="region of interest" description="Disordered" evidence="4">
    <location>
        <begin position="571"/>
        <end position="602"/>
    </location>
</feature>
<dbReference type="InterPro" id="IPR050935">
    <property type="entry name" value="Bromo_chromatin_reader"/>
</dbReference>
<dbReference type="InterPro" id="IPR027353">
    <property type="entry name" value="NET_dom"/>
</dbReference>
<dbReference type="CDD" id="cd05497">
    <property type="entry name" value="Bromo_Brdt_I_like"/>
    <property type="match status" value="1"/>
</dbReference>
<dbReference type="InterPro" id="IPR043509">
    <property type="entry name" value="Bromo_Brdt_II"/>
</dbReference>
<feature type="region of interest" description="Disordered" evidence="4">
    <location>
        <begin position="519"/>
        <end position="549"/>
    </location>
</feature>
<feature type="compositionally biased region" description="Polar residues" evidence="4">
    <location>
        <begin position="335"/>
        <end position="344"/>
    </location>
</feature>
<dbReference type="PANTHER" id="PTHR22880">
    <property type="entry name" value="FALZ-RELATED BROMODOMAIN-CONTAINING PROTEINS"/>
    <property type="match status" value="1"/>
</dbReference>
<accession>A0A0N7ZAK1</accession>
<feature type="domain" description="NET" evidence="6">
    <location>
        <begin position="672"/>
        <end position="754"/>
    </location>
</feature>
<evidence type="ECO:0000256" key="1">
    <source>
        <dbReference type="ARBA" id="ARBA00022737"/>
    </source>
</evidence>
<dbReference type="InterPro" id="IPR018359">
    <property type="entry name" value="Bromodomain_CS"/>
</dbReference>
<dbReference type="SMART" id="SM00297">
    <property type="entry name" value="BROMO"/>
    <property type="match status" value="2"/>
</dbReference>
<evidence type="ECO:0000256" key="4">
    <source>
        <dbReference type="SAM" id="MobiDB-lite"/>
    </source>
</evidence>
<dbReference type="GO" id="GO:0006355">
    <property type="term" value="P:regulation of DNA-templated transcription"/>
    <property type="evidence" value="ECO:0007669"/>
    <property type="project" value="TreeGrafter"/>
</dbReference>
<feature type="region of interest" description="Disordered" evidence="4">
    <location>
        <begin position="189"/>
        <end position="227"/>
    </location>
</feature>
<feature type="region of interest" description="Disordered" evidence="4">
    <location>
        <begin position="623"/>
        <end position="684"/>
    </location>
</feature>
<dbReference type="Gene3D" id="1.20.1270.220">
    <property type="match status" value="1"/>
</dbReference>
<evidence type="ECO:0000256" key="3">
    <source>
        <dbReference type="PROSITE-ProRule" id="PRU00035"/>
    </source>
</evidence>
<dbReference type="EMBL" id="GDRN01097828">
    <property type="protein sequence ID" value="JAI59072.1"/>
    <property type="molecule type" value="Transcribed_RNA"/>
</dbReference>
<feature type="domain" description="Bromo" evidence="5">
    <location>
        <begin position="93"/>
        <end position="165"/>
    </location>
</feature>
<organism evidence="7">
    <name type="scientific">Scylla olivacea</name>
    <name type="common">Orange mud crab</name>
    <name type="synonym">Cancer olivacea</name>
    <dbReference type="NCBI Taxonomy" id="85551"/>
    <lineage>
        <taxon>Eukaryota</taxon>
        <taxon>Metazoa</taxon>
        <taxon>Ecdysozoa</taxon>
        <taxon>Arthropoda</taxon>
        <taxon>Crustacea</taxon>
        <taxon>Multicrustacea</taxon>
        <taxon>Malacostraca</taxon>
        <taxon>Eumalacostraca</taxon>
        <taxon>Eucarida</taxon>
        <taxon>Decapoda</taxon>
        <taxon>Pleocyemata</taxon>
        <taxon>Brachyura</taxon>
        <taxon>Eubrachyura</taxon>
        <taxon>Portunoidea</taxon>
        <taxon>Portunidae</taxon>
        <taxon>Portuninae</taxon>
        <taxon>Scylla</taxon>
    </lineage>
</organism>
<dbReference type="PANTHER" id="PTHR22880:SF225">
    <property type="entry name" value="BROMODOMAIN-CONTAINING PROTEIN BET-1-RELATED"/>
    <property type="match status" value="1"/>
</dbReference>
<keyword evidence="1" id="KW-0677">Repeat</keyword>
<dbReference type="InterPro" id="IPR001487">
    <property type="entry name" value="Bromodomain"/>
</dbReference>
<feature type="region of interest" description="Disordered" evidence="4">
    <location>
        <begin position="1"/>
        <end position="48"/>
    </location>
</feature>
<evidence type="ECO:0000256" key="2">
    <source>
        <dbReference type="ARBA" id="ARBA00023117"/>
    </source>
</evidence>
<feature type="region of interest" description="Disordered" evidence="4">
    <location>
        <begin position="751"/>
        <end position="848"/>
    </location>
</feature>
<dbReference type="Pfam" id="PF00439">
    <property type="entry name" value="Bromodomain"/>
    <property type="match status" value="2"/>
</dbReference>
<dbReference type="InterPro" id="IPR036427">
    <property type="entry name" value="Bromodomain-like_sf"/>
</dbReference>
<feature type="compositionally biased region" description="Basic and acidic residues" evidence="4">
    <location>
        <begin position="373"/>
        <end position="395"/>
    </location>
</feature>
<dbReference type="GO" id="GO:0006338">
    <property type="term" value="P:chromatin remodeling"/>
    <property type="evidence" value="ECO:0007669"/>
    <property type="project" value="TreeGrafter"/>
</dbReference>
<dbReference type="PROSITE" id="PS51525">
    <property type="entry name" value="NET"/>
    <property type="match status" value="1"/>
</dbReference>
<feature type="compositionally biased region" description="Acidic residues" evidence="4">
    <location>
        <begin position="529"/>
        <end position="546"/>
    </location>
</feature>
<feature type="compositionally biased region" description="Basic residues" evidence="4">
    <location>
        <begin position="1"/>
        <end position="12"/>
    </location>
</feature>
<dbReference type="GO" id="GO:0005634">
    <property type="term" value="C:nucleus"/>
    <property type="evidence" value="ECO:0007669"/>
    <property type="project" value="TreeGrafter"/>
</dbReference>
<proteinExistence type="predicted"/>
<dbReference type="FunFam" id="1.20.920.10:FF:000002">
    <property type="entry name" value="Bromodomain-containing protein 4"/>
    <property type="match status" value="1"/>
</dbReference>
<feature type="compositionally biased region" description="Basic and acidic residues" evidence="4">
    <location>
        <begin position="756"/>
        <end position="784"/>
    </location>
</feature>
<dbReference type="FunFam" id="1.20.1270.220:FF:000001">
    <property type="entry name" value="bromodomain-containing protein 2 isoform X1"/>
    <property type="match status" value="1"/>
</dbReference>
<feature type="compositionally biased region" description="Low complexity" evidence="4">
    <location>
        <begin position="821"/>
        <end position="842"/>
    </location>
</feature>